<evidence type="ECO:0000313" key="4">
    <source>
        <dbReference type="Proteomes" id="UP000886786"/>
    </source>
</evidence>
<dbReference type="PROSITE" id="PS51178">
    <property type="entry name" value="PASTA"/>
    <property type="match status" value="1"/>
</dbReference>
<evidence type="ECO:0000313" key="3">
    <source>
        <dbReference type="EMBL" id="HIQ91047.1"/>
    </source>
</evidence>
<sequence length="237" mass="26604">MKKTKICKNCGKEIDKSVKICPECNAKQGLKIWQIILIILGILLVIGIISGEENSSETSSNKSNNSSKNKVTVTDFSTMTKADIDTWCTDNKVKCTIKDEYSDTVAKDQFISQSVEANKNVYENDNITITFSLGKEPTTEQKNALAKAESYSKNLHMSKQAIYDQLTSEYGEQFSAEDAQYAIDNLNADYKANALEKAKSYQENMHMSKSAIYDQLISEYGEQFTPEEAQYAIDNLE</sequence>
<protein>
    <submittedName>
        <fullName evidence="3">Ltp family lipoprotein</fullName>
    </submittedName>
</protein>
<dbReference type="SMART" id="SM00740">
    <property type="entry name" value="PASTA"/>
    <property type="match status" value="1"/>
</dbReference>
<dbReference type="AlphaFoldDB" id="A0A9D0ZT53"/>
<reference evidence="3" key="1">
    <citation type="submission" date="2020-10" db="EMBL/GenBank/DDBJ databases">
        <authorList>
            <person name="Gilroy R."/>
        </authorList>
    </citation>
    <scope>NUCLEOTIDE SEQUENCE</scope>
    <source>
        <strain evidence="3">CHK147-3167</strain>
    </source>
</reference>
<comment type="caution">
    <text evidence="3">The sequence shown here is derived from an EMBL/GenBank/DDBJ whole genome shotgun (WGS) entry which is preliminary data.</text>
</comment>
<dbReference type="Gene3D" id="3.30.10.20">
    <property type="match status" value="1"/>
</dbReference>
<dbReference type="Pfam" id="PF03793">
    <property type="entry name" value="PASTA"/>
    <property type="match status" value="1"/>
</dbReference>
<reference evidence="3" key="2">
    <citation type="journal article" date="2021" name="PeerJ">
        <title>Extensive microbial diversity within the chicken gut microbiome revealed by metagenomics and culture.</title>
        <authorList>
            <person name="Gilroy R."/>
            <person name="Ravi A."/>
            <person name="Getino M."/>
            <person name="Pursley I."/>
            <person name="Horton D.L."/>
            <person name="Alikhan N.F."/>
            <person name="Baker D."/>
            <person name="Gharbi K."/>
            <person name="Hall N."/>
            <person name="Watson M."/>
            <person name="Adriaenssens E.M."/>
            <person name="Foster-Nyarko E."/>
            <person name="Jarju S."/>
            <person name="Secka A."/>
            <person name="Antonio M."/>
            <person name="Oren A."/>
            <person name="Chaudhuri R.R."/>
            <person name="La Ragione R."/>
            <person name="Hildebrand F."/>
            <person name="Pallen M.J."/>
        </authorList>
    </citation>
    <scope>NUCLEOTIDE SEQUENCE</scope>
    <source>
        <strain evidence="3">CHK147-3167</strain>
    </source>
</reference>
<accession>A0A9D0ZT53</accession>
<dbReference type="Gene3D" id="1.10.10.10">
    <property type="entry name" value="Winged helix-like DNA-binding domain superfamily/Winged helix DNA-binding domain"/>
    <property type="match status" value="2"/>
</dbReference>
<keyword evidence="1" id="KW-1133">Transmembrane helix</keyword>
<dbReference type="Proteomes" id="UP000886786">
    <property type="component" value="Unassembled WGS sequence"/>
</dbReference>
<keyword evidence="3" id="KW-0449">Lipoprotein</keyword>
<keyword evidence="1" id="KW-0472">Membrane</keyword>
<name>A0A9D0ZT53_9FIRM</name>
<evidence type="ECO:0000256" key="1">
    <source>
        <dbReference type="SAM" id="Phobius"/>
    </source>
</evidence>
<dbReference type="InterPro" id="IPR011434">
    <property type="entry name" value="Ltp-like_HTH"/>
</dbReference>
<evidence type="ECO:0000259" key="2">
    <source>
        <dbReference type="PROSITE" id="PS51178"/>
    </source>
</evidence>
<dbReference type="InterPro" id="IPR005543">
    <property type="entry name" value="PASTA_dom"/>
</dbReference>
<dbReference type="InterPro" id="IPR036388">
    <property type="entry name" value="WH-like_DNA-bd_sf"/>
</dbReference>
<organism evidence="3 4">
    <name type="scientific">Candidatus Coprosoma intestinipullorum</name>
    <dbReference type="NCBI Taxonomy" id="2840752"/>
    <lineage>
        <taxon>Bacteria</taxon>
        <taxon>Bacillati</taxon>
        <taxon>Bacillota</taxon>
        <taxon>Bacillota incertae sedis</taxon>
        <taxon>Candidatus Coprosoma</taxon>
    </lineage>
</organism>
<feature type="transmembrane region" description="Helical" evidence="1">
    <location>
        <begin position="32"/>
        <end position="51"/>
    </location>
</feature>
<keyword evidence="1" id="KW-0812">Transmembrane</keyword>
<dbReference type="CDD" id="cd06577">
    <property type="entry name" value="PASTA_pknB"/>
    <property type="match status" value="1"/>
</dbReference>
<proteinExistence type="predicted"/>
<feature type="domain" description="PASTA" evidence="2">
    <location>
        <begin position="67"/>
        <end position="135"/>
    </location>
</feature>
<dbReference type="EMBL" id="DVFV01000096">
    <property type="protein sequence ID" value="HIQ91047.1"/>
    <property type="molecule type" value="Genomic_DNA"/>
</dbReference>
<dbReference type="Pfam" id="PF07553">
    <property type="entry name" value="Lipoprotein_Ltp"/>
    <property type="match status" value="2"/>
</dbReference>
<gene>
    <name evidence="3" type="ORF">IAB27_05440</name>
</gene>